<name>A0ABQ1G908_9GAMM</name>
<reference evidence="2" key="1">
    <citation type="journal article" date="2019" name="Int. J. Syst. Evol. Microbiol.">
        <title>The Global Catalogue of Microorganisms (GCM) 10K type strain sequencing project: providing services to taxonomists for standard genome sequencing and annotation.</title>
        <authorList>
            <consortium name="The Broad Institute Genomics Platform"/>
            <consortium name="The Broad Institute Genome Sequencing Center for Infectious Disease"/>
            <person name="Wu L."/>
            <person name="Ma J."/>
        </authorList>
    </citation>
    <scope>NUCLEOTIDE SEQUENCE [LARGE SCALE GENOMIC DNA]</scope>
    <source>
        <strain evidence="2">CGMCC 1.12806</strain>
    </source>
</reference>
<sequence length="61" mass="6945">MAERSFFDELSQGMRDWSDYNSGRITLKTHSESPKKISTCSPEQLKALREKLRLSPADLTG</sequence>
<dbReference type="EMBL" id="BMFZ01000003">
    <property type="protein sequence ID" value="GGA38956.1"/>
    <property type="molecule type" value="Genomic_DNA"/>
</dbReference>
<keyword evidence="2" id="KW-1185">Reference proteome</keyword>
<organism evidence="1 2">
    <name type="scientific">Hafnia psychrotolerans</name>
    <dbReference type="NCBI Taxonomy" id="1477018"/>
    <lineage>
        <taxon>Bacteria</taxon>
        <taxon>Pseudomonadati</taxon>
        <taxon>Pseudomonadota</taxon>
        <taxon>Gammaproteobacteria</taxon>
        <taxon>Enterobacterales</taxon>
        <taxon>Hafniaceae</taxon>
        <taxon>Hafnia</taxon>
    </lineage>
</organism>
<comment type="caution">
    <text evidence="1">The sequence shown here is derived from an EMBL/GenBank/DDBJ whole genome shotgun (WGS) entry which is preliminary data.</text>
</comment>
<dbReference type="Proteomes" id="UP000627464">
    <property type="component" value="Unassembled WGS sequence"/>
</dbReference>
<proteinExistence type="predicted"/>
<gene>
    <name evidence="1" type="ORF">GCM10011328_12280</name>
</gene>
<evidence type="ECO:0000313" key="2">
    <source>
        <dbReference type="Proteomes" id="UP000627464"/>
    </source>
</evidence>
<accession>A0ABQ1G908</accession>
<evidence type="ECO:0008006" key="3">
    <source>
        <dbReference type="Google" id="ProtNLM"/>
    </source>
</evidence>
<protein>
    <recommendedName>
        <fullName evidence="3">Transcriptional regulator</fullName>
    </recommendedName>
</protein>
<evidence type="ECO:0000313" key="1">
    <source>
        <dbReference type="EMBL" id="GGA38956.1"/>
    </source>
</evidence>
<dbReference type="RefSeq" id="WP_188471545.1">
    <property type="nucleotide sequence ID" value="NZ_BMFZ01000003.1"/>
</dbReference>